<protein>
    <submittedName>
        <fullName evidence="1">Transcriptional regulator containing N-terminal RHH domain</fullName>
    </submittedName>
</protein>
<dbReference type="Proteomes" id="UP000195137">
    <property type="component" value="Unassembled WGS sequence"/>
</dbReference>
<evidence type="ECO:0000313" key="2">
    <source>
        <dbReference type="Proteomes" id="UP000195137"/>
    </source>
</evidence>
<dbReference type="EMBL" id="MRZU01000003">
    <property type="protein sequence ID" value="OUJ18871.1"/>
    <property type="molecule type" value="Genomic_DNA"/>
</dbReference>
<keyword evidence="2" id="KW-1185">Reference proteome</keyword>
<proteinExistence type="predicted"/>
<dbReference type="RefSeq" id="WP_086636925.1">
    <property type="nucleotide sequence ID" value="NZ_MRZU01000003.1"/>
</dbReference>
<name>A0A1Y3GBN6_9EURY</name>
<organism evidence="1 2">
    <name type="scientific">Methanonatronarchaeum thermophilum</name>
    <dbReference type="NCBI Taxonomy" id="1927129"/>
    <lineage>
        <taxon>Archaea</taxon>
        <taxon>Methanobacteriati</taxon>
        <taxon>Methanobacteriota</taxon>
        <taxon>Methanonatronarchaeia</taxon>
        <taxon>Methanonatronarchaeales</taxon>
        <taxon>Methanonatronarchaeaceae</taxon>
        <taxon>Methanonatronarchaeum</taxon>
    </lineage>
</organism>
<dbReference type="SUPFAM" id="SSF47598">
    <property type="entry name" value="Ribbon-helix-helix"/>
    <property type="match status" value="1"/>
</dbReference>
<reference evidence="1 2" key="1">
    <citation type="submission" date="2016-12" db="EMBL/GenBank/DDBJ databases">
        <title>Discovery of methanogenic haloarchaea.</title>
        <authorList>
            <person name="Sorokin D.Y."/>
            <person name="Makarova K.S."/>
            <person name="Abbas B."/>
            <person name="Ferrer M."/>
            <person name="Golyshin P.N."/>
        </authorList>
    </citation>
    <scope>NUCLEOTIDE SEQUENCE [LARGE SCALE GENOMIC DNA]</scope>
    <source>
        <strain evidence="1">AMET1</strain>
    </source>
</reference>
<accession>A0A1Y3GBN6</accession>
<dbReference type="AlphaFoldDB" id="A0A1Y3GBN6"/>
<dbReference type="InterPro" id="IPR010985">
    <property type="entry name" value="Ribbon_hlx_hlx"/>
</dbReference>
<gene>
    <name evidence="1" type="ORF">AMET1_0522</name>
</gene>
<evidence type="ECO:0000313" key="1">
    <source>
        <dbReference type="EMBL" id="OUJ18871.1"/>
    </source>
</evidence>
<sequence>MPAKGYKTISLPEGLIELVEETTEQKKEYSNKTEFIKEAIREKLRREQMNQIKTKKEDN</sequence>
<dbReference type="GO" id="GO:0006355">
    <property type="term" value="P:regulation of DNA-templated transcription"/>
    <property type="evidence" value="ECO:0007669"/>
    <property type="project" value="InterPro"/>
</dbReference>
<comment type="caution">
    <text evidence="1">The sequence shown here is derived from an EMBL/GenBank/DDBJ whole genome shotgun (WGS) entry which is preliminary data.</text>
</comment>
<dbReference type="InterPro" id="IPR013321">
    <property type="entry name" value="Arc_rbn_hlx_hlx"/>
</dbReference>
<dbReference type="CDD" id="cd22231">
    <property type="entry name" value="RHH_NikR_HicB-like"/>
    <property type="match status" value="1"/>
</dbReference>
<dbReference type="Gene3D" id="1.10.1220.10">
    <property type="entry name" value="Met repressor-like"/>
    <property type="match status" value="1"/>
</dbReference>